<dbReference type="RefSeq" id="WP_089323371.1">
    <property type="nucleotide sequence ID" value="NZ_FZOB01000010.1"/>
</dbReference>
<dbReference type="Proteomes" id="UP000198405">
    <property type="component" value="Unassembled WGS sequence"/>
</dbReference>
<dbReference type="EMBL" id="FZOB01000010">
    <property type="protein sequence ID" value="SNR84421.1"/>
    <property type="molecule type" value="Genomic_DNA"/>
</dbReference>
<feature type="signal peptide" evidence="1">
    <location>
        <begin position="1"/>
        <end position="20"/>
    </location>
</feature>
<dbReference type="SUPFAM" id="SSF52833">
    <property type="entry name" value="Thioredoxin-like"/>
    <property type="match status" value="1"/>
</dbReference>
<keyword evidence="1" id="KW-0732">Signal</keyword>
<organism evidence="2 3">
    <name type="scientific">Desulfurobacterium atlanticum</name>
    <dbReference type="NCBI Taxonomy" id="240169"/>
    <lineage>
        <taxon>Bacteria</taxon>
        <taxon>Pseudomonadati</taxon>
        <taxon>Aquificota</taxon>
        <taxon>Aquificia</taxon>
        <taxon>Desulfurobacteriales</taxon>
        <taxon>Desulfurobacteriaceae</taxon>
        <taxon>Desulfurobacterium</taxon>
    </lineage>
</organism>
<evidence type="ECO:0000313" key="3">
    <source>
        <dbReference type="Proteomes" id="UP000198405"/>
    </source>
</evidence>
<sequence>MKKYLYFLTVLALTTSFSCAQSSKTSKDVVSSATKEDVELVKKMFGHAAGRNLELVDVEPTNKTVTLRAYKVKFKDKKSPRYVYGYVWLSTEEAGKDGKGKIMTFKIYEITGESKDGMPLAAPIEPEKQEEMYKTDLSWFKKIVKELEDKNIPHTIGKGDKVVYIVWDVYCPFCYNNFGKVAKSLKEGIKLVFVPLPVHGETSVKGFVYYTYLARKEGAQKAMGHIFMRGDGNFGKFRRSFEEEVEKNYNKIPEKERKELEKFYRDIRAQLVKKGINATPTIVYIPPTEKDKGYIHRGFIQFDKLFELK</sequence>
<evidence type="ECO:0000256" key="1">
    <source>
        <dbReference type="SAM" id="SignalP"/>
    </source>
</evidence>
<proteinExistence type="predicted"/>
<evidence type="ECO:0000313" key="2">
    <source>
        <dbReference type="EMBL" id="SNR84421.1"/>
    </source>
</evidence>
<dbReference type="Gene3D" id="3.40.30.10">
    <property type="entry name" value="Glutaredoxin"/>
    <property type="match status" value="1"/>
</dbReference>
<protein>
    <submittedName>
        <fullName evidence="2">Thiol:disulfide interchange protein DsbC</fullName>
    </submittedName>
</protein>
<dbReference type="AlphaFoldDB" id="A0A238ZN04"/>
<dbReference type="InterPro" id="IPR036249">
    <property type="entry name" value="Thioredoxin-like_sf"/>
</dbReference>
<dbReference type="CDD" id="cd02972">
    <property type="entry name" value="DsbA_family"/>
    <property type="match status" value="1"/>
</dbReference>
<name>A0A238ZN04_9BACT</name>
<dbReference type="OrthoDB" id="12976at2"/>
<gene>
    <name evidence="2" type="ORF">SAMN06265340_11015</name>
</gene>
<feature type="chain" id="PRO_5012421336" evidence="1">
    <location>
        <begin position="21"/>
        <end position="309"/>
    </location>
</feature>
<keyword evidence="3" id="KW-1185">Reference proteome</keyword>
<accession>A0A238ZN04</accession>
<reference evidence="3" key="1">
    <citation type="submission" date="2017-06" db="EMBL/GenBank/DDBJ databases">
        <authorList>
            <person name="Varghese N."/>
            <person name="Submissions S."/>
        </authorList>
    </citation>
    <scope>NUCLEOTIDE SEQUENCE [LARGE SCALE GENOMIC DNA]</scope>
    <source>
        <strain evidence="3">DSM 15668</strain>
    </source>
</reference>
<dbReference type="PROSITE" id="PS51257">
    <property type="entry name" value="PROKAR_LIPOPROTEIN"/>
    <property type="match status" value="1"/>
</dbReference>